<dbReference type="EMBL" id="CP154858">
    <property type="protein sequence ID" value="XDT73155.1"/>
    <property type="molecule type" value="Genomic_DNA"/>
</dbReference>
<dbReference type="AlphaFoldDB" id="A0AB39UYW4"/>
<gene>
    <name evidence="1" type="ORF">AAIA72_04015</name>
</gene>
<reference evidence="1" key="1">
    <citation type="submission" date="2024-05" db="EMBL/GenBank/DDBJ databases">
        <title>Genome sequencing of novel strain.</title>
        <authorList>
            <person name="Ganbat D."/>
            <person name="Ganbat S."/>
            <person name="Lee S.-J."/>
        </authorList>
    </citation>
    <scope>NUCLEOTIDE SEQUENCE</scope>
    <source>
        <strain evidence="1">SMD15-11</strain>
    </source>
</reference>
<proteinExistence type="predicted"/>
<dbReference type="KEGG" id="tcd:AAIA72_04015"/>
<evidence type="ECO:0000313" key="1">
    <source>
        <dbReference type="EMBL" id="XDT73155.1"/>
    </source>
</evidence>
<sequence length="189" mass="20852">MHTPVRHILIFIQLLLLAGLVRAEPLTGDIITRWMDSQESVMAWSARHEAELSKYDSQEARNPLDMTAEQMLAPVHAAGLYDDLKGVLGKAGFSSPEQWSDISMRIARAAMALEFEKMEAERGGLDAQLQEVDRQAGLSAEQKQMIKQNLQQSYAMMASMAKAPEADKAALRPHMDALRAMMAAAQGGQ</sequence>
<dbReference type="RefSeq" id="WP_369602151.1">
    <property type="nucleotide sequence ID" value="NZ_CP154858.1"/>
</dbReference>
<accession>A0AB39UYW4</accession>
<name>A0AB39UYW4_9GAMM</name>
<protein>
    <submittedName>
        <fullName evidence="1">Uncharacterized protein</fullName>
    </submittedName>
</protein>
<organism evidence="1">
    <name type="scientific">Thermohahella caldifontis</name>
    <dbReference type="NCBI Taxonomy" id="3142973"/>
    <lineage>
        <taxon>Bacteria</taxon>
        <taxon>Pseudomonadati</taxon>
        <taxon>Pseudomonadota</taxon>
        <taxon>Gammaproteobacteria</taxon>
        <taxon>Oceanospirillales</taxon>
        <taxon>Hahellaceae</taxon>
        <taxon>Thermohahella</taxon>
    </lineage>
</organism>